<accession>A0A517WJ10</accession>
<dbReference type="Proteomes" id="UP000320722">
    <property type="component" value="Chromosome"/>
</dbReference>
<evidence type="ECO:0000313" key="2">
    <source>
        <dbReference type="Proteomes" id="UP000320722"/>
    </source>
</evidence>
<dbReference type="EMBL" id="CP036347">
    <property type="protein sequence ID" value="QDU05249.1"/>
    <property type="molecule type" value="Genomic_DNA"/>
</dbReference>
<organism evidence="1 2">
    <name type="scientific">Gimesia chilikensis</name>
    <dbReference type="NCBI Taxonomy" id="2605989"/>
    <lineage>
        <taxon>Bacteria</taxon>
        <taxon>Pseudomonadati</taxon>
        <taxon>Planctomycetota</taxon>
        <taxon>Planctomycetia</taxon>
        <taxon>Planctomycetales</taxon>
        <taxon>Planctomycetaceae</taxon>
        <taxon>Gimesia</taxon>
    </lineage>
</organism>
<name>A0A517WJ10_9PLAN</name>
<dbReference type="AlphaFoldDB" id="A0A517WJ10"/>
<proteinExistence type="predicted"/>
<protein>
    <submittedName>
        <fullName evidence="1">Uncharacterized protein</fullName>
    </submittedName>
</protein>
<evidence type="ECO:0000313" key="1">
    <source>
        <dbReference type="EMBL" id="QDU05249.1"/>
    </source>
</evidence>
<sequence length="97" mass="10947">MDPDISDTITALQQQGAVLIRGYRSQLELKQELQSAIDADKPAIVQPTTKSMRLFFNTSGFRMMMQEVLEGLTDCQLVIPPNCYGTRLLMAITPRRE</sequence>
<gene>
    <name evidence="1" type="ORF">V6x_49850</name>
</gene>
<dbReference type="RefSeq" id="WP_145043382.1">
    <property type="nucleotide sequence ID" value="NZ_CP036347.1"/>
</dbReference>
<reference evidence="1 2" key="1">
    <citation type="submission" date="2019-02" db="EMBL/GenBank/DDBJ databases">
        <title>Deep-cultivation of Planctomycetes and their phenomic and genomic characterization uncovers novel biology.</title>
        <authorList>
            <person name="Wiegand S."/>
            <person name="Jogler M."/>
            <person name="Boedeker C."/>
            <person name="Pinto D."/>
            <person name="Vollmers J."/>
            <person name="Rivas-Marin E."/>
            <person name="Kohn T."/>
            <person name="Peeters S.H."/>
            <person name="Heuer A."/>
            <person name="Rast P."/>
            <person name="Oberbeckmann S."/>
            <person name="Bunk B."/>
            <person name="Jeske O."/>
            <person name="Meyerdierks A."/>
            <person name="Storesund J.E."/>
            <person name="Kallscheuer N."/>
            <person name="Luecker S."/>
            <person name="Lage O.M."/>
            <person name="Pohl T."/>
            <person name="Merkel B.J."/>
            <person name="Hornburger P."/>
            <person name="Mueller R.-W."/>
            <person name="Bruemmer F."/>
            <person name="Labrenz M."/>
            <person name="Spormann A.M."/>
            <person name="Op den Camp H."/>
            <person name="Overmann J."/>
            <person name="Amann R."/>
            <person name="Jetten M.S.M."/>
            <person name="Mascher T."/>
            <person name="Medema M.H."/>
            <person name="Devos D.P."/>
            <person name="Kaster A.-K."/>
            <person name="Ovreas L."/>
            <person name="Rohde M."/>
            <person name="Galperin M.Y."/>
            <person name="Jogler C."/>
        </authorList>
    </citation>
    <scope>NUCLEOTIDE SEQUENCE [LARGE SCALE GENOMIC DNA]</scope>
    <source>
        <strain evidence="1 2">V6</strain>
    </source>
</reference>